<evidence type="ECO:0000256" key="3">
    <source>
        <dbReference type="ARBA" id="ARBA00023002"/>
    </source>
</evidence>
<dbReference type="CDD" id="cd03479">
    <property type="entry name" value="Rieske_RO_Alpha_PhDO_like"/>
    <property type="match status" value="1"/>
</dbReference>
<feature type="non-terminal residue" evidence="7">
    <location>
        <position position="216"/>
    </location>
</feature>
<dbReference type="GO" id="GO:0051537">
    <property type="term" value="F:2 iron, 2 sulfur cluster binding"/>
    <property type="evidence" value="ECO:0007669"/>
    <property type="project" value="UniProtKB-KW"/>
</dbReference>
<keyword evidence="1" id="KW-0001">2Fe-2S</keyword>
<evidence type="ECO:0000259" key="6">
    <source>
        <dbReference type="PROSITE" id="PS51296"/>
    </source>
</evidence>
<accession>A0A382JEV3</accession>
<sequence length="216" mass="24288">VLTSTENELLTKVGPGTPMGALLRQFWTPFLPSRDLLEKDGVLKRVRLLGEDLVAFRDSNGEVGLVAENCPHRGASLFFGRNEFCGLACNYHGWKFDTAGACVDMPNEPVESNFKDKVRVTAYPVRDVNKMLWTYMGPRETPPPFPQFEVNTLPYDQVYEPHIMTEECNWVQGLEGDLDSSHVYFIHGRLGPDSPAADGQIRGVWTNDRAPKLEVM</sequence>
<evidence type="ECO:0000313" key="7">
    <source>
        <dbReference type="EMBL" id="SVC10155.1"/>
    </source>
</evidence>
<keyword evidence="4" id="KW-0408">Iron</keyword>
<keyword evidence="3" id="KW-0560">Oxidoreductase</keyword>
<name>A0A382JEV3_9ZZZZ</name>
<dbReference type="Pfam" id="PF00355">
    <property type="entry name" value="Rieske"/>
    <property type="match status" value="1"/>
</dbReference>
<keyword evidence="5" id="KW-0411">Iron-sulfur</keyword>
<dbReference type="EMBL" id="UINC01073624">
    <property type="protein sequence ID" value="SVC10155.1"/>
    <property type="molecule type" value="Genomic_DNA"/>
</dbReference>
<dbReference type="SUPFAM" id="SSF50022">
    <property type="entry name" value="ISP domain"/>
    <property type="match status" value="1"/>
</dbReference>
<dbReference type="GO" id="GO:0016491">
    <property type="term" value="F:oxidoreductase activity"/>
    <property type="evidence" value="ECO:0007669"/>
    <property type="project" value="UniProtKB-KW"/>
</dbReference>
<organism evidence="7">
    <name type="scientific">marine metagenome</name>
    <dbReference type="NCBI Taxonomy" id="408172"/>
    <lineage>
        <taxon>unclassified sequences</taxon>
        <taxon>metagenomes</taxon>
        <taxon>ecological metagenomes</taxon>
    </lineage>
</organism>
<feature type="domain" description="Rieske" evidence="6">
    <location>
        <begin position="30"/>
        <end position="134"/>
    </location>
</feature>
<dbReference type="SUPFAM" id="SSF55961">
    <property type="entry name" value="Bet v1-like"/>
    <property type="match status" value="1"/>
</dbReference>
<dbReference type="Gene3D" id="2.102.10.10">
    <property type="entry name" value="Rieske [2Fe-2S] iron-sulphur domain"/>
    <property type="match status" value="1"/>
</dbReference>
<keyword evidence="2" id="KW-0479">Metal-binding</keyword>
<proteinExistence type="predicted"/>
<reference evidence="7" key="1">
    <citation type="submission" date="2018-05" db="EMBL/GenBank/DDBJ databases">
        <authorList>
            <person name="Lanie J.A."/>
            <person name="Ng W.-L."/>
            <person name="Kazmierczak K.M."/>
            <person name="Andrzejewski T.M."/>
            <person name="Davidsen T.M."/>
            <person name="Wayne K.J."/>
            <person name="Tettelin H."/>
            <person name="Glass J.I."/>
            <person name="Rusch D."/>
            <person name="Podicherti R."/>
            <person name="Tsui H.-C.T."/>
            <person name="Winkler M.E."/>
        </authorList>
    </citation>
    <scope>NUCLEOTIDE SEQUENCE</scope>
</reference>
<gene>
    <name evidence="7" type="ORF">METZ01_LOCUS263009</name>
</gene>
<evidence type="ECO:0000256" key="2">
    <source>
        <dbReference type="ARBA" id="ARBA00022723"/>
    </source>
</evidence>
<dbReference type="PROSITE" id="PS51296">
    <property type="entry name" value="RIESKE"/>
    <property type="match status" value="1"/>
</dbReference>
<evidence type="ECO:0000256" key="4">
    <source>
        <dbReference type="ARBA" id="ARBA00023004"/>
    </source>
</evidence>
<protein>
    <recommendedName>
        <fullName evidence="6">Rieske domain-containing protein</fullName>
    </recommendedName>
</protein>
<dbReference type="InterPro" id="IPR036922">
    <property type="entry name" value="Rieske_2Fe-2S_sf"/>
</dbReference>
<dbReference type="AlphaFoldDB" id="A0A382JEV3"/>
<evidence type="ECO:0000256" key="5">
    <source>
        <dbReference type="ARBA" id="ARBA00023014"/>
    </source>
</evidence>
<dbReference type="PANTHER" id="PTHR21266:SF59">
    <property type="entry name" value="BLR4922 PROTEIN"/>
    <property type="match status" value="1"/>
</dbReference>
<dbReference type="GO" id="GO:0046872">
    <property type="term" value="F:metal ion binding"/>
    <property type="evidence" value="ECO:0007669"/>
    <property type="project" value="UniProtKB-KW"/>
</dbReference>
<dbReference type="PANTHER" id="PTHR21266">
    <property type="entry name" value="IRON-SULFUR DOMAIN CONTAINING PROTEIN"/>
    <property type="match status" value="1"/>
</dbReference>
<dbReference type="InterPro" id="IPR017941">
    <property type="entry name" value="Rieske_2Fe-2S"/>
</dbReference>
<dbReference type="InterPro" id="IPR050584">
    <property type="entry name" value="Cholesterol_7-desaturase"/>
</dbReference>
<evidence type="ECO:0000256" key="1">
    <source>
        <dbReference type="ARBA" id="ARBA00022714"/>
    </source>
</evidence>
<feature type="non-terminal residue" evidence="7">
    <location>
        <position position="1"/>
    </location>
</feature>